<dbReference type="PANTHER" id="PTHR12561:SF3">
    <property type="entry name" value="LIPOYLTRANSFERASE 1, MITOCHONDRIAL"/>
    <property type="match status" value="1"/>
</dbReference>
<dbReference type="Gene3D" id="3.30.930.10">
    <property type="entry name" value="Bira Bifunctional Protein, Domain 2"/>
    <property type="match status" value="1"/>
</dbReference>
<dbReference type="KEGG" id="fper:ACH24_03465"/>
<name>A0AAC9EUC7_9GAMM</name>
<dbReference type="Pfam" id="PF21948">
    <property type="entry name" value="LplA-B_cat"/>
    <property type="match status" value="1"/>
</dbReference>
<keyword evidence="4" id="KW-1185">Reference proteome</keyword>
<gene>
    <name evidence="3" type="ORF">ACH24_03465</name>
</gene>
<dbReference type="GO" id="GO:0009249">
    <property type="term" value="P:protein lipoylation"/>
    <property type="evidence" value="ECO:0007669"/>
    <property type="project" value="InterPro"/>
</dbReference>
<dbReference type="CDD" id="cd16443">
    <property type="entry name" value="LplA"/>
    <property type="match status" value="1"/>
</dbReference>
<evidence type="ECO:0000313" key="3">
    <source>
        <dbReference type="EMBL" id="ALB01757.1"/>
    </source>
</evidence>
<dbReference type="EMBL" id="CP012505">
    <property type="protein sequence ID" value="ALB01757.1"/>
    <property type="molecule type" value="Genomic_DNA"/>
</dbReference>
<dbReference type="PANTHER" id="PTHR12561">
    <property type="entry name" value="LIPOATE-PROTEIN LIGASE"/>
    <property type="match status" value="1"/>
</dbReference>
<dbReference type="GO" id="GO:0016874">
    <property type="term" value="F:ligase activity"/>
    <property type="evidence" value="ECO:0007669"/>
    <property type="project" value="UniProtKB-KW"/>
</dbReference>
<dbReference type="SUPFAM" id="SSF55681">
    <property type="entry name" value="Class II aaRS and biotin synthetases"/>
    <property type="match status" value="1"/>
</dbReference>
<accession>A0AAC9EUC7</accession>
<dbReference type="GO" id="GO:0005737">
    <property type="term" value="C:cytoplasm"/>
    <property type="evidence" value="ECO:0007669"/>
    <property type="project" value="TreeGrafter"/>
</dbReference>
<dbReference type="RefSeq" id="WP_064461172.1">
    <property type="nucleotide sequence ID" value="NZ_CP012505.1"/>
</dbReference>
<reference evidence="3 4" key="1">
    <citation type="journal article" date="2016" name="Int. J. Syst. Evol. Microbiol.">
        <title>Reclassification of Wolbachia persica as Francisella persica comb. nov. and emended description of the family Francisellaceae.</title>
        <authorList>
            <person name="Larson M.A."/>
            <person name="Nalbantoglu U."/>
            <person name="Sayood K."/>
            <person name="Zentz E.B."/>
            <person name="Cer R.Z."/>
            <person name="Iwen P.C."/>
            <person name="Francesconi S.C."/>
            <person name="Bishop-Lilly K.A."/>
            <person name="Mokashi V.P."/>
            <person name="Sjostedt A."/>
            <person name="Hinrichs S.H."/>
        </authorList>
    </citation>
    <scope>NUCLEOTIDE SEQUENCE [LARGE SCALE GENOMIC DNA]</scope>
    <source>
        <strain evidence="3 4">FSC845</strain>
    </source>
</reference>
<organism evidence="3 4">
    <name type="scientific">Francisella persica ATCC VR-331</name>
    <dbReference type="NCBI Taxonomy" id="1086726"/>
    <lineage>
        <taxon>Bacteria</taxon>
        <taxon>Pseudomonadati</taxon>
        <taxon>Pseudomonadota</taxon>
        <taxon>Gammaproteobacteria</taxon>
        <taxon>Thiotrichales</taxon>
        <taxon>Francisellaceae</taxon>
        <taxon>Francisella</taxon>
    </lineage>
</organism>
<dbReference type="InterPro" id="IPR045864">
    <property type="entry name" value="aa-tRNA-synth_II/BPL/LPL"/>
</dbReference>
<dbReference type="InterPro" id="IPR004562">
    <property type="entry name" value="LipoylTrfase_LipoateP_Ligase"/>
</dbReference>
<dbReference type="GO" id="GO:0017118">
    <property type="term" value="F:lipoyltransferase activity"/>
    <property type="evidence" value="ECO:0007669"/>
    <property type="project" value="TreeGrafter"/>
</dbReference>
<sequence>MNIYISQSNDIYFNLAFENWLFLEKLNDKKILFLWQNAPCVVIGRAQNPWLECNLTTMQQDNIPMVRRQSGGGTVYHDFGNLNYTIISPKKDHDIQANLELVCKTIKKLGIEVYTNQRNDIVVDHHNYTYKVSGSAFREKKDRAFHHGTLLINANTKKLYDYLHQPMDKSLDTKGVKSYRSKVINLCQLKPDIQTQDITRAFIKGFRSIELSLINEETPLENKELITKEIDNLKDWRWKFGKTLPFTKTYTKASEEIKIKIESGIVTEVKNVYKNTNLTNKNIYYENSYDFNFFKKILEQQTINKL</sequence>
<evidence type="ECO:0000313" key="4">
    <source>
        <dbReference type="Proteomes" id="UP000242800"/>
    </source>
</evidence>
<dbReference type="AlphaFoldDB" id="A0AAC9EUC7"/>
<feature type="domain" description="BPL/LPL catalytic" evidence="2">
    <location>
        <begin position="26"/>
        <end position="214"/>
    </location>
</feature>
<protein>
    <submittedName>
        <fullName evidence="3">Lipoate--protein ligase</fullName>
    </submittedName>
</protein>
<evidence type="ECO:0000256" key="1">
    <source>
        <dbReference type="ARBA" id="ARBA00005085"/>
    </source>
</evidence>
<dbReference type="PROSITE" id="PS51733">
    <property type="entry name" value="BPL_LPL_CATALYTIC"/>
    <property type="match status" value="1"/>
</dbReference>
<evidence type="ECO:0000259" key="2">
    <source>
        <dbReference type="PROSITE" id="PS51733"/>
    </source>
</evidence>
<dbReference type="Proteomes" id="UP000242800">
    <property type="component" value="Chromosome"/>
</dbReference>
<proteinExistence type="predicted"/>
<dbReference type="NCBIfam" id="TIGR00545">
    <property type="entry name" value="lipoyltrans"/>
    <property type="match status" value="1"/>
</dbReference>
<comment type="pathway">
    <text evidence="1">Protein modification; protein lipoylation via exogenous pathway; protein N(6)-(lipoyl)lysine from lipoate: step 2/2.</text>
</comment>
<keyword evidence="3" id="KW-0436">Ligase</keyword>
<dbReference type="InterPro" id="IPR004143">
    <property type="entry name" value="BPL_LPL_catalytic"/>
</dbReference>